<protein>
    <submittedName>
        <fullName evidence="3">Putative collagen-like secreted protein</fullName>
    </submittedName>
</protein>
<dbReference type="AlphaFoldDB" id="A0A023G5Y0"/>
<keyword evidence="2" id="KW-0732">Signal</keyword>
<name>A0A023G5Y0_AMBTT</name>
<sequence>MAAQVLFRIHLLIILLVLTSILEANQQYCSNKVCVLNDGDESCGQYCSCQKDPEKPENTKEGVCAFAWEKFWNFQTGQVAQASSTQGTVQSPDVSSTLGIPQEGVAQATLQGIYGNGVHGTAQSPYGGGVLNNGGISPGTPQGTYGGSVRGQAQGPYVGGPPNYGMVTSGAADSLYGAHMTGMPQGSYGTMQGMYPSVYGNPYGQIGPSVMAGIQSATYGIGNILQQHYMRKQIANAMQSQYQDSQAQLESPGPSSPKSIPETPPPVPPRSSSLFSASKPLPPFHQEYTSYPYL</sequence>
<dbReference type="GO" id="GO:0005581">
    <property type="term" value="C:collagen trimer"/>
    <property type="evidence" value="ECO:0007669"/>
    <property type="project" value="UniProtKB-KW"/>
</dbReference>
<accession>A0A023G5Y0</accession>
<feature type="signal peptide" evidence="2">
    <location>
        <begin position="1"/>
        <end position="24"/>
    </location>
</feature>
<feature type="compositionally biased region" description="Polar residues" evidence="1">
    <location>
        <begin position="237"/>
        <end position="249"/>
    </location>
</feature>
<organism evidence="3">
    <name type="scientific">Amblyomma triste</name>
    <name type="common">Neotropical tick</name>
    <dbReference type="NCBI Taxonomy" id="251400"/>
    <lineage>
        <taxon>Eukaryota</taxon>
        <taxon>Metazoa</taxon>
        <taxon>Ecdysozoa</taxon>
        <taxon>Arthropoda</taxon>
        <taxon>Chelicerata</taxon>
        <taxon>Arachnida</taxon>
        <taxon>Acari</taxon>
        <taxon>Parasitiformes</taxon>
        <taxon>Ixodida</taxon>
        <taxon>Ixodoidea</taxon>
        <taxon>Ixodidae</taxon>
        <taxon>Amblyomminae</taxon>
        <taxon>Amblyomma</taxon>
    </lineage>
</organism>
<evidence type="ECO:0000256" key="2">
    <source>
        <dbReference type="SAM" id="SignalP"/>
    </source>
</evidence>
<reference evidence="3" key="1">
    <citation type="submission" date="2014-03" db="EMBL/GenBank/DDBJ databases">
        <title>The sialotranscriptome of Amblyomma triste, Amblyomma parvum and Amblyomma cajennense ticks, uncovered by 454-based RNA-seq.</title>
        <authorList>
            <person name="Garcia G.R."/>
            <person name="Gardinassi L.G."/>
            <person name="Ribeiro J.M."/>
            <person name="Anatriello E."/>
            <person name="Ferreira B.R."/>
            <person name="Moreira H.N."/>
            <person name="Mafra C."/>
            <person name="Olegario M.M."/>
            <person name="Szabo P.J."/>
            <person name="Miranda-Santos I.K."/>
            <person name="Maruyama S.R."/>
        </authorList>
    </citation>
    <scope>NUCLEOTIDE SEQUENCE</scope>
    <source>
        <strain evidence="3">Mato Grasso do Sul</strain>
        <tissue evidence="3">Salivary glands</tissue>
    </source>
</reference>
<proteinExistence type="evidence at transcript level"/>
<dbReference type="EMBL" id="GBBM01007118">
    <property type="protein sequence ID" value="JAC28300.1"/>
    <property type="molecule type" value="mRNA"/>
</dbReference>
<keyword evidence="3" id="KW-0176">Collagen</keyword>
<evidence type="ECO:0000256" key="1">
    <source>
        <dbReference type="SAM" id="MobiDB-lite"/>
    </source>
</evidence>
<evidence type="ECO:0000313" key="3">
    <source>
        <dbReference type="EMBL" id="JAC28300.1"/>
    </source>
</evidence>
<feature type="region of interest" description="Disordered" evidence="1">
    <location>
        <begin position="237"/>
        <end position="294"/>
    </location>
</feature>
<feature type="chain" id="PRO_5001521711" evidence="2">
    <location>
        <begin position="25"/>
        <end position="294"/>
    </location>
</feature>